<dbReference type="Proteomes" id="UP000821845">
    <property type="component" value="Chromosome 9"/>
</dbReference>
<evidence type="ECO:0000313" key="1">
    <source>
        <dbReference type="EMBL" id="KAH6922019.1"/>
    </source>
</evidence>
<sequence>MVSTCCVQGCTSRSQSGNGVRFFRFPARDLERRRLWIRAVRREDWEPSISDRICGKHFILGYFNTGIPSSSTSSSENILALPFLGKPTPAFVVNSDGGLGSTCILNVPKFLLLNAARTPGTTIQGSPTNHTSGFLTSGLSPAPTAYTKTVTSRNAPIMHHVVSSTRIVPSPLERVEPESEESNQQEAQDIYITDVWSMALDSSSLAAEDEDGSGAVGTCSTDDQLLPVTDRDQELPPVTEQLDVPDSSAETSLLPQIVDVRSIAPDSACDC</sequence>
<comment type="caution">
    <text evidence="1">The sequence shown here is derived from an EMBL/GenBank/DDBJ whole genome shotgun (WGS) entry which is preliminary data.</text>
</comment>
<protein>
    <submittedName>
        <fullName evidence="1">Uncharacterized protein</fullName>
    </submittedName>
</protein>
<gene>
    <name evidence="1" type="ORF">HPB50_007551</name>
</gene>
<name>A0ACB7RJM4_HYAAI</name>
<dbReference type="EMBL" id="CM023489">
    <property type="protein sequence ID" value="KAH6922019.1"/>
    <property type="molecule type" value="Genomic_DNA"/>
</dbReference>
<keyword evidence="2" id="KW-1185">Reference proteome</keyword>
<proteinExistence type="predicted"/>
<accession>A0ACB7RJM4</accession>
<reference evidence="1" key="1">
    <citation type="submission" date="2020-05" db="EMBL/GenBank/DDBJ databases">
        <title>Large-scale comparative analyses of tick genomes elucidate their genetic diversity and vector capacities.</title>
        <authorList>
            <person name="Jia N."/>
            <person name="Wang J."/>
            <person name="Shi W."/>
            <person name="Du L."/>
            <person name="Sun Y."/>
            <person name="Zhan W."/>
            <person name="Jiang J."/>
            <person name="Wang Q."/>
            <person name="Zhang B."/>
            <person name="Ji P."/>
            <person name="Sakyi L.B."/>
            <person name="Cui X."/>
            <person name="Yuan T."/>
            <person name="Jiang B."/>
            <person name="Yang W."/>
            <person name="Lam T.T.-Y."/>
            <person name="Chang Q."/>
            <person name="Ding S."/>
            <person name="Wang X."/>
            <person name="Zhu J."/>
            <person name="Ruan X."/>
            <person name="Zhao L."/>
            <person name="Wei J."/>
            <person name="Que T."/>
            <person name="Du C."/>
            <person name="Cheng J."/>
            <person name="Dai P."/>
            <person name="Han X."/>
            <person name="Huang E."/>
            <person name="Gao Y."/>
            <person name="Liu J."/>
            <person name="Shao H."/>
            <person name="Ye R."/>
            <person name="Li L."/>
            <person name="Wei W."/>
            <person name="Wang X."/>
            <person name="Wang C."/>
            <person name="Yang T."/>
            <person name="Huo Q."/>
            <person name="Li W."/>
            <person name="Guo W."/>
            <person name="Chen H."/>
            <person name="Zhou L."/>
            <person name="Ni X."/>
            <person name="Tian J."/>
            <person name="Zhou Y."/>
            <person name="Sheng Y."/>
            <person name="Liu T."/>
            <person name="Pan Y."/>
            <person name="Xia L."/>
            <person name="Li J."/>
            <person name="Zhao F."/>
            <person name="Cao W."/>
        </authorList>
    </citation>
    <scope>NUCLEOTIDE SEQUENCE</scope>
    <source>
        <strain evidence="1">Hyas-2018</strain>
    </source>
</reference>
<organism evidence="1 2">
    <name type="scientific">Hyalomma asiaticum</name>
    <name type="common">Tick</name>
    <dbReference type="NCBI Taxonomy" id="266040"/>
    <lineage>
        <taxon>Eukaryota</taxon>
        <taxon>Metazoa</taxon>
        <taxon>Ecdysozoa</taxon>
        <taxon>Arthropoda</taxon>
        <taxon>Chelicerata</taxon>
        <taxon>Arachnida</taxon>
        <taxon>Acari</taxon>
        <taxon>Parasitiformes</taxon>
        <taxon>Ixodida</taxon>
        <taxon>Ixodoidea</taxon>
        <taxon>Ixodidae</taxon>
        <taxon>Hyalomminae</taxon>
        <taxon>Hyalomma</taxon>
    </lineage>
</organism>
<evidence type="ECO:0000313" key="2">
    <source>
        <dbReference type="Proteomes" id="UP000821845"/>
    </source>
</evidence>